<evidence type="ECO:0000313" key="9">
    <source>
        <dbReference type="Proteomes" id="UP001142055"/>
    </source>
</evidence>
<gene>
    <name evidence="8" type="ORF">RDWZM_000277</name>
</gene>
<dbReference type="AlphaFoldDB" id="A0A9Q0MCI1"/>
<keyword evidence="5" id="KW-1015">Disulfide bond</keyword>
<dbReference type="InterPro" id="IPR012341">
    <property type="entry name" value="6hp_glycosidase-like_sf"/>
</dbReference>
<evidence type="ECO:0000256" key="4">
    <source>
        <dbReference type="ARBA" id="ARBA00022801"/>
    </source>
</evidence>
<feature type="compositionally biased region" description="Pro residues" evidence="7">
    <location>
        <begin position="116"/>
        <end position="127"/>
    </location>
</feature>
<dbReference type="InterPro" id="IPR050749">
    <property type="entry name" value="Glycosyl_Hydrolase_47"/>
</dbReference>
<comment type="caution">
    <text evidence="8">The sequence shown here is derived from an EMBL/GenBank/DDBJ whole genome shotgun (WGS) entry which is preliminary data.</text>
</comment>
<comment type="similarity">
    <text evidence="3 6">Belongs to the glycosyl hydrolase 47 family.</text>
</comment>
<feature type="compositionally biased region" description="Polar residues" evidence="7">
    <location>
        <begin position="1"/>
        <end position="10"/>
    </location>
</feature>
<protein>
    <recommendedName>
        <fullName evidence="6">alpha-1,2-Mannosidase</fullName>
        <ecNumber evidence="6">3.2.1.-</ecNumber>
    </recommendedName>
</protein>
<keyword evidence="4 6" id="KW-0378">Hydrolase</keyword>
<feature type="region of interest" description="Disordered" evidence="7">
    <location>
        <begin position="1"/>
        <end position="32"/>
    </location>
</feature>
<evidence type="ECO:0000256" key="7">
    <source>
        <dbReference type="SAM" id="MobiDB-lite"/>
    </source>
</evidence>
<comment type="pathway">
    <text evidence="2">Protein modification; protein glycosylation.</text>
</comment>
<dbReference type="Proteomes" id="UP001142055">
    <property type="component" value="Chromosome 1"/>
</dbReference>
<evidence type="ECO:0000256" key="5">
    <source>
        <dbReference type="ARBA" id="ARBA00023157"/>
    </source>
</evidence>
<dbReference type="GO" id="GO:0005975">
    <property type="term" value="P:carbohydrate metabolic process"/>
    <property type="evidence" value="ECO:0007669"/>
    <property type="project" value="InterPro"/>
</dbReference>
<feature type="compositionally biased region" description="Basic and acidic residues" evidence="7">
    <location>
        <begin position="11"/>
        <end position="21"/>
    </location>
</feature>
<proteinExistence type="inferred from homology"/>
<keyword evidence="9" id="KW-1185">Reference proteome</keyword>
<dbReference type="PRINTS" id="PR00747">
    <property type="entry name" value="GLYHDRLASE47"/>
</dbReference>
<organism evidence="8 9">
    <name type="scientific">Blomia tropicalis</name>
    <name type="common">Mite</name>
    <dbReference type="NCBI Taxonomy" id="40697"/>
    <lineage>
        <taxon>Eukaryota</taxon>
        <taxon>Metazoa</taxon>
        <taxon>Ecdysozoa</taxon>
        <taxon>Arthropoda</taxon>
        <taxon>Chelicerata</taxon>
        <taxon>Arachnida</taxon>
        <taxon>Acari</taxon>
        <taxon>Acariformes</taxon>
        <taxon>Sarcoptiformes</taxon>
        <taxon>Astigmata</taxon>
        <taxon>Glycyphagoidea</taxon>
        <taxon>Echimyopodidae</taxon>
        <taxon>Blomia</taxon>
    </lineage>
</organism>
<sequence length="645" mass="73731">MEQNCSNNDKSSTKDDVKAKSNELVPKIPEARPSDEVRIDLAKIRPMSIDENYVSIMQTYSKEQTKLEPIKIPIQPLEIITTPLERKLSMEGSPSVENIPSVENTLFMDTKYNGVQPPPPSPPPSPSSPTGNVTKVEENNLDEKAKAEKELKQWEKLSKEKFPVPSMRRICSTMSSSDTQSNTRRLFVKEMVHKAWHGAMRARNDNSILSLKHSSHISFKDRSLVSQDSLVNAMSTFIVVGMETEFKSAQRWIETKLELNNIDKELDVTRLVSNYIGSLLSCFALTWDRIFLDKAEQLANKLDAAYRSVTGLPYQQINLSTGQAGGSLVWLSEVSNGMLEYCYLSDVTDDPKYRQRCDVARAFLKQHSKSNGLYMLRLDVDTGLWASTSSTLSFAASQFYQSLLDRFIYSGYEDVTSFQMFIDAMDAIQKNGLFGTSLKAKMIYARDYDSTTGHYDEFMSHYSSYLGGMFALAAFAIQHRMPNDDEHLQMYRKLADDLTETCHIASDRTATKLIPTRFYFDEKDEATNSRMYDREHILSPELAKTYFIMWRLTKQQKYREYAWELAQAIDRNCLNEKGYWDIADVEQVPSKKFDYHDSHFIGGTLKFLYLTFCDDCVLPLNMWVFNGSGNPLPITAHDKGLQTMQ</sequence>
<dbReference type="Gene3D" id="1.50.10.10">
    <property type="match status" value="1"/>
</dbReference>
<dbReference type="GO" id="GO:0005783">
    <property type="term" value="C:endoplasmic reticulum"/>
    <property type="evidence" value="ECO:0007669"/>
    <property type="project" value="TreeGrafter"/>
</dbReference>
<dbReference type="InterPro" id="IPR036026">
    <property type="entry name" value="Seven-hairpin_glycosidases"/>
</dbReference>
<name>A0A9Q0MCI1_BLOTA</name>
<dbReference type="PANTHER" id="PTHR11742:SF6">
    <property type="entry name" value="MANNOSYL-OLIGOSACCHARIDE ALPHA-1,2-MANNOSIDASE IA-RELATED"/>
    <property type="match status" value="1"/>
</dbReference>
<evidence type="ECO:0000256" key="3">
    <source>
        <dbReference type="ARBA" id="ARBA00007658"/>
    </source>
</evidence>
<keyword evidence="6" id="KW-0326">Glycosidase</keyword>
<feature type="region of interest" description="Disordered" evidence="7">
    <location>
        <begin position="110"/>
        <end position="134"/>
    </location>
</feature>
<reference evidence="8" key="1">
    <citation type="submission" date="2022-12" db="EMBL/GenBank/DDBJ databases">
        <title>Genome assemblies of Blomia tropicalis.</title>
        <authorList>
            <person name="Cui Y."/>
        </authorList>
    </citation>
    <scope>NUCLEOTIDE SEQUENCE</scope>
    <source>
        <tissue evidence="8">Adult mites</tissue>
    </source>
</reference>
<dbReference type="EC" id="3.2.1.-" evidence="6"/>
<dbReference type="GO" id="GO:0000139">
    <property type="term" value="C:Golgi membrane"/>
    <property type="evidence" value="ECO:0007669"/>
    <property type="project" value="TreeGrafter"/>
</dbReference>
<dbReference type="PANTHER" id="PTHR11742">
    <property type="entry name" value="MANNOSYL-OLIGOSACCHARIDE ALPHA-1,2-MANNOSIDASE-RELATED"/>
    <property type="match status" value="1"/>
</dbReference>
<evidence type="ECO:0000256" key="6">
    <source>
        <dbReference type="RuleBase" id="RU361193"/>
    </source>
</evidence>
<evidence type="ECO:0000256" key="1">
    <source>
        <dbReference type="ARBA" id="ARBA00001913"/>
    </source>
</evidence>
<accession>A0A9Q0MCI1</accession>
<dbReference type="GO" id="GO:0004571">
    <property type="term" value="F:mannosyl-oligosaccharide 1,2-alpha-mannosidase activity"/>
    <property type="evidence" value="ECO:0007669"/>
    <property type="project" value="InterPro"/>
</dbReference>
<dbReference type="EMBL" id="JAPWDV010000001">
    <property type="protein sequence ID" value="KAJ6221732.1"/>
    <property type="molecule type" value="Genomic_DNA"/>
</dbReference>
<evidence type="ECO:0000313" key="8">
    <source>
        <dbReference type="EMBL" id="KAJ6221732.1"/>
    </source>
</evidence>
<comment type="cofactor">
    <cofactor evidence="1">
        <name>Ca(2+)</name>
        <dbReference type="ChEBI" id="CHEBI:29108"/>
    </cofactor>
</comment>
<dbReference type="Pfam" id="PF01532">
    <property type="entry name" value="Glyco_hydro_47"/>
    <property type="match status" value="1"/>
</dbReference>
<evidence type="ECO:0000256" key="2">
    <source>
        <dbReference type="ARBA" id="ARBA00004922"/>
    </source>
</evidence>
<dbReference type="GO" id="GO:0005509">
    <property type="term" value="F:calcium ion binding"/>
    <property type="evidence" value="ECO:0007669"/>
    <property type="project" value="InterPro"/>
</dbReference>
<dbReference type="InterPro" id="IPR001382">
    <property type="entry name" value="Glyco_hydro_47"/>
</dbReference>
<dbReference type="SUPFAM" id="SSF48225">
    <property type="entry name" value="Seven-hairpin glycosidases"/>
    <property type="match status" value="1"/>
</dbReference>